<keyword evidence="3" id="KW-1185">Reference proteome</keyword>
<protein>
    <recommendedName>
        <fullName evidence="4">RRM domain-containing protein</fullName>
    </recommendedName>
</protein>
<reference evidence="2 3" key="1">
    <citation type="journal article" date="2022" name="bioRxiv">
        <title>Genomics of Preaxostyla Flagellates Illuminates Evolutionary Transitions and the Path Towards Mitochondrial Loss.</title>
        <authorList>
            <person name="Novak L.V.F."/>
            <person name="Treitli S.C."/>
            <person name="Pyrih J."/>
            <person name="Halakuc P."/>
            <person name="Pipaliya S.V."/>
            <person name="Vacek V."/>
            <person name="Brzon O."/>
            <person name="Soukal P."/>
            <person name="Eme L."/>
            <person name="Dacks J.B."/>
            <person name="Karnkowska A."/>
            <person name="Elias M."/>
            <person name="Hampl V."/>
        </authorList>
    </citation>
    <scope>NUCLEOTIDE SEQUENCE [LARGE SCALE GENOMIC DNA]</scope>
    <source>
        <strain evidence="2">NAU3</strain>
        <tissue evidence="2">Gut</tissue>
    </source>
</reference>
<feature type="region of interest" description="Disordered" evidence="1">
    <location>
        <begin position="500"/>
        <end position="531"/>
    </location>
</feature>
<feature type="compositionally biased region" description="Polar residues" evidence="1">
    <location>
        <begin position="515"/>
        <end position="531"/>
    </location>
</feature>
<feature type="region of interest" description="Disordered" evidence="1">
    <location>
        <begin position="348"/>
        <end position="425"/>
    </location>
</feature>
<feature type="region of interest" description="Disordered" evidence="1">
    <location>
        <begin position="708"/>
        <end position="739"/>
    </location>
</feature>
<feature type="compositionally biased region" description="Low complexity" evidence="1">
    <location>
        <begin position="715"/>
        <end position="725"/>
    </location>
</feature>
<feature type="compositionally biased region" description="Polar residues" evidence="1">
    <location>
        <begin position="373"/>
        <end position="383"/>
    </location>
</feature>
<feature type="region of interest" description="Disordered" evidence="1">
    <location>
        <begin position="628"/>
        <end position="693"/>
    </location>
</feature>
<evidence type="ECO:0000256" key="1">
    <source>
        <dbReference type="SAM" id="MobiDB-lite"/>
    </source>
</evidence>
<feature type="region of interest" description="Disordered" evidence="1">
    <location>
        <begin position="253"/>
        <end position="275"/>
    </location>
</feature>
<organism evidence="2 3">
    <name type="scientific">Blattamonas nauphoetae</name>
    <dbReference type="NCBI Taxonomy" id="2049346"/>
    <lineage>
        <taxon>Eukaryota</taxon>
        <taxon>Metamonada</taxon>
        <taxon>Preaxostyla</taxon>
        <taxon>Oxymonadida</taxon>
        <taxon>Blattamonas</taxon>
    </lineage>
</organism>
<feature type="region of interest" description="Disordered" evidence="1">
    <location>
        <begin position="874"/>
        <end position="940"/>
    </location>
</feature>
<feature type="compositionally biased region" description="Polar residues" evidence="1">
    <location>
        <begin position="631"/>
        <end position="693"/>
    </location>
</feature>
<feature type="region of interest" description="Disordered" evidence="1">
    <location>
        <begin position="1006"/>
        <end position="1027"/>
    </location>
</feature>
<evidence type="ECO:0008006" key="4">
    <source>
        <dbReference type="Google" id="ProtNLM"/>
    </source>
</evidence>
<feature type="compositionally biased region" description="Low complexity" evidence="1">
    <location>
        <begin position="253"/>
        <end position="272"/>
    </location>
</feature>
<evidence type="ECO:0000313" key="3">
    <source>
        <dbReference type="Proteomes" id="UP001281761"/>
    </source>
</evidence>
<sequence length="1071" mass="118931">MTQSSTPDVITKFELSPTCIVLKSIPPHLTRHLIQEFFQDNYADNFAYITNNKTQSSHTHLTFYYVHFKATEPLSSILRLQPFYIIRRTIVTVYQAFLSTTLLLNHSLIDYTPNHPSYGDSPDGIRNLIDSILSENIETLPFSISPGSNNSSLICFPHRIQTEHARRLLKSDPRLSNPKCVLWSDPSDLFNSSVSLQFDLRKERFHLGQHQPSHQGPPSSQPDLNTTVNVMLEIHDLITAHFEKWLKSYESEQGSSSISPKSSEPEASSPNSLFTQPSVRVELDVEKNWLKGTGHVNFFNTEGGQNLALKYAASQGDLIEDLVITLPTSRLINPKDATLVIQQKLAEVRKKPKRDMETSPLRNDARRGKRSKQGNQHSTSLQPTKPLFSSHPNDQFRRSDRDPPHDKSSFNQRNDRNPSSQPNSQQKEILFIPTAKPSNTPQISLPSRLSGPLSSLPLTISLQPSNPKPSFFPHSGDAILPLPVGQQPLRPISLSISDLSSISTKNQQKPRRTRQFTPAQQTSGQSKTYVENSSTPVINLIQTPLSINHPSPPAEQSLPIQHSSASPRDPNALLISPIASSNDIAPIPTFSRSDDTLQHRRVQYERDLVFHLSDPTLTSMDAYEISHHSNHPSITQSSLTSLPDSNELQAETSQQLSFTPLSTAHTMSSSLPTHSDFLNMQIPHSPNQFLSNPSTPLSDFEDLWRTTQSQSTHATPLSPSSFTHSLHPHTPHSHSTWDQSRDVTQDNLFDGTTDSSHNIITDLDIPSASLNRDSLKSSNQFFDLNELAFPIKHFPLARFSSEEGKEKRSMDAKNTPMVISAVDSVIDSTTLSSRTQPSITSPTISQPVPSSTSTVHYTPYNVQSPPVNIQFNPAKRHSAHQMSSVPHYPLHSSLSQSNLMSAPSAGQPGFPHPNFTPPHASSSTAQPQMTASPSWPTQPPSWFSPMTQSLPYSFSPPSTSIPAYDTNSSPVPSTGSGYPQALYNFPATQNSPQFFHPSPLNKHYGPHQPFPTAHESPPSSLLGYSPNQRQRHDISIPYRFAQSEAAGKEADDEDDVHLFPVPVQNLEEAPK</sequence>
<comment type="caution">
    <text evidence="2">The sequence shown here is derived from an EMBL/GenBank/DDBJ whole genome shotgun (WGS) entry which is preliminary data.</text>
</comment>
<feature type="compositionally biased region" description="Polar residues" evidence="1">
    <location>
        <begin position="892"/>
        <end position="901"/>
    </location>
</feature>
<dbReference type="Proteomes" id="UP001281761">
    <property type="component" value="Unassembled WGS sequence"/>
</dbReference>
<evidence type="ECO:0000313" key="2">
    <source>
        <dbReference type="EMBL" id="KAK2960778.1"/>
    </source>
</evidence>
<gene>
    <name evidence="2" type="ORF">BLNAU_4175</name>
</gene>
<name>A0ABQ9YAH3_9EUKA</name>
<proteinExistence type="predicted"/>
<feature type="compositionally biased region" description="Basic and acidic residues" evidence="1">
    <location>
        <begin position="348"/>
        <end position="357"/>
    </location>
</feature>
<dbReference type="EMBL" id="JARBJD010000020">
    <property type="protein sequence ID" value="KAK2960778.1"/>
    <property type="molecule type" value="Genomic_DNA"/>
</dbReference>
<feature type="region of interest" description="Disordered" evidence="1">
    <location>
        <begin position="544"/>
        <end position="570"/>
    </location>
</feature>
<feature type="compositionally biased region" description="Polar residues" evidence="1">
    <location>
        <begin position="919"/>
        <end position="940"/>
    </location>
</feature>
<feature type="compositionally biased region" description="Basic and acidic residues" evidence="1">
    <location>
        <begin position="394"/>
        <end position="416"/>
    </location>
</feature>
<feature type="region of interest" description="Disordered" evidence="1">
    <location>
        <begin position="832"/>
        <end position="859"/>
    </location>
</feature>
<accession>A0ABQ9YAH3</accession>